<dbReference type="EMBL" id="FZNN01000006">
    <property type="protein sequence ID" value="SNR46666.1"/>
    <property type="molecule type" value="Genomic_DNA"/>
</dbReference>
<evidence type="ECO:0000313" key="2">
    <source>
        <dbReference type="EMBL" id="SNR46666.1"/>
    </source>
</evidence>
<feature type="signal peptide" evidence="1">
    <location>
        <begin position="1"/>
        <end position="25"/>
    </location>
</feature>
<proteinExistence type="predicted"/>
<dbReference type="AlphaFoldDB" id="A0A238WJA7"/>
<reference evidence="2 3" key="1">
    <citation type="submission" date="2017-06" db="EMBL/GenBank/DDBJ databases">
        <authorList>
            <person name="Kim H.J."/>
            <person name="Triplett B.A."/>
        </authorList>
    </citation>
    <scope>NUCLEOTIDE SEQUENCE [LARGE SCALE GENOMIC DNA]</scope>
    <source>
        <strain evidence="2 3">DSM 29052</strain>
    </source>
</reference>
<organism evidence="2 3">
    <name type="scientific">Puniceibacterium sediminis</name>
    <dbReference type="NCBI Taxonomy" id="1608407"/>
    <lineage>
        <taxon>Bacteria</taxon>
        <taxon>Pseudomonadati</taxon>
        <taxon>Pseudomonadota</taxon>
        <taxon>Alphaproteobacteria</taxon>
        <taxon>Rhodobacterales</taxon>
        <taxon>Paracoccaceae</taxon>
        <taxon>Puniceibacterium</taxon>
    </lineage>
</organism>
<name>A0A238WJA7_9RHOB</name>
<accession>A0A238WJA7</accession>
<sequence length="109" mass="11567">MMAFVRRLVLLVLLPLMLIACTAESQDQLARGAARSTTSKILAQRLPGVPLQPAVDCVINNANSQQILALAADSVTGPTESTYQVVSGILQKPETLRCLAAEGLPALLR</sequence>
<gene>
    <name evidence="2" type="ORF">SAMN06265370_10666</name>
</gene>
<dbReference type="PROSITE" id="PS51257">
    <property type="entry name" value="PROKAR_LIPOPROTEIN"/>
    <property type="match status" value="1"/>
</dbReference>
<dbReference type="Proteomes" id="UP000198417">
    <property type="component" value="Unassembled WGS sequence"/>
</dbReference>
<keyword evidence="3" id="KW-1185">Reference proteome</keyword>
<dbReference type="RefSeq" id="WP_245840823.1">
    <property type="nucleotide sequence ID" value="NZ_FZNN01000006.1"/>
</dbReference>
<protein>
    <recommendedName>
        <fullName evidence="4">Succinate dehydrogenase</fullName>
    </recommendedName>
</protein>
<evidence type="ECO:0000256" key="1">
    <source>
        <dbReference type="SAM" id="SignalP"/>
    </source>
</evidence>
<feature type="chain" id="PRO_5012466846" description="Succinate dehydrogenase" evidence="1">
    <location>
        <begin position="26"/>
        <end position="109"/>
    </location>
</feature>
<evidence type="ECO:0000313" key="3">
    <source>
        <dbReference type="Proteomes" id="UP000198417"/>
    </source>
</evidence>
<evidence type="ECO:0008006" key="4">
    <source>
        <dbReference type="Google" id="ProtNLM"/>
    </source>
</evidence>
<keyword evidence="1" id="KW-0732">Signal</keyword>